<evidence type="ECO:0000259" key="6">
    <source>
        <dbReference type="PROSITE" id="PS51898"/>
    </source>
</evidence>
<dbReference type="GO" id="GO:0007059">
    <property type="term" value="P:chromosome segregation"/>
    <property type="evidence" value="ECO:0007669"/>
    <property type="project" value="UniProtKB-KW"/>
</dbReference>
<dbReference type="InterPro" id="IPR050090">
    <property type="entry name" value="Tyrosine_recombinase_XerCD"/>
</dbReference>
<name>A0A7M2X363_9BACT</name>
<keyword evidence="4" id="KW-0233">DNA recombination</keyword>
<dbReference type="Pfam" id="PF00589">
    <property type="entry name" value="Phage_integrase"/>
    <property type="match status" value="1"/>
</dbReference>
<keyword evidence="3 5" id="KW-0238">DNA-binding</keyword>
<keyword evidence="2" id="KW-0229">DNA integration</keyword>
<evidence type="ECO:0000256" key="2">
    <source>
        <dbReference type="ARBA" id="ARBA00022908"/>
    </source>
</evidence>
<feature type="domain" description="Tyr recombinase" evidence="6">
    <location>
        <begin position="116"/>
        <end position="295"/>
    </location>
</feature>
<evidence type="ECO:0000259" key="7">
    <source>
        <dbReference type="PROSITE" id="PS51900"/>
    </source>
</evidence>
<sequence>MNSITWDYWICLYTQTHCVARGLRPLTIAAYRTALRQFESYVQVKLEGRSPDRITAADVLGYLEHLRTERKNGDSSINRTATILKNFYRAMVGMGHLEPRANPMAQFPRLRPPTRKLPVVLSSEEVQRLLEAPPGDTAIGLRDRAILALLYGTGIRASECAGLNEADVDLSEREIRVRGKGGHERSVPLNSSVVEVLTSYRQQRGEVEPRDRFFQSRRGQGMSRGAIYERVKKYARLSRIPKEISPHKLRHTFATHLVRRGVDLVTIRDLLGHRSITSTQVYLHVTAEDLRAAADQHPIGDLAGLLKNLLPQTKLPFQHAPPRRQTG</sequence>
<dbReference type="InterPro" id="IPR004107">
    <property type="entry name" value="Integrase_SAM-like_N"/>
</dbReference>
<dbReference type="Gene3D" id="1.10.150.130">
    <property type="match status" value="1"/>
</dbReference>
<proteinExistence type="predicted"/>
<feature type="domain" description="Core-binding (CB)" evidence="7">
    <location>
        <begin position="4"/>
        <end position="92"/>
    </location>
</feature>
<reference evidence="8 9" key="1">
    <citation type="submission" date="2020-10" db="EMBL/GenBank/DDBJ databases">
        <title>Wide distribution of Phycisphaera-like planctomycetes from WD2101 soil group in peatlands and genome analysis of the first cultivated representative.</title>
        <authorList>
            <person name="Dedysh S.N."/>
            <person name="Beletsky A.V."/>
            <person name="Ivanova A."/>
            <person name="Kulichevskaya I.S."/>
            <person name="Suzina N.E."/>
            <person name="Philippov D.A."/>
            <person name="Rakitin A.L."/>
            <person name="Mardanov A.V."/>
            <person name="Ravin N.V."/>
        </authorList>
    </citation>
    <scope>NUCLEOTIDE SEQUENCE [LARGE SCALE GENOMIC DNA]</scope>
    <source>
        <strain evidence="8 9">M1803</strain>
    </source>
</reference>
<accession>A0A7M2X363</accession>
<dbReference type="Gene3D" id="1.10.443.10">
    <property type="entry name" value="Intergrase catalytic core"/>
    <property type="match status" value="1"/>
</dbReference>
<dbReference type="GO" id="GO:0003677">
    <property type="term" value="F:DNA binding"/>
    <property type="evidence" value="ECO:0007669"/>
    <property type="project" value="UniProtKB-UniRule"/>
</dbReference>
<gene>
    <name evidence="8" type="ORF">IPV69_12465</name>
</gene>
<dbReference type="KEGG" id="hbs:IPV69_12465"/>
<evidence type="ECO:0000313" key="8">
    <source>
        <dbReference type="EMBL" id="QOV92114.1"/>
    </source>
</evidence>
<evidence type="ECO:0000313" key="9">
    <source>
        <dbReference type="Proteomes" id="UP000593765"/>
    </source>
</evidence>
<dbReference type="PANTHER" id="PTHR30349:SF81">
    <property type="entry name" value="TYROSINE RECOMBINASE XERC"/>
    <property type="match status" value="1"/>
</dbReference>
<dbReference type="InterPro" id="IPR011010">
    <property type="entry name" value="DNA_brk_join_enz"/>
</dbReference>
<evidence type="ECO:0000256" key="1">
    <source>
        <dbReference type="ARBA" id="ARBA00022829"/>
    </source>
</evidence>
<dbReference type="GO" id="GO:0006310">
    <property type="term" value="P:DNA recombination"/>
    <property type="evidence" value="ECO:0007669"/>
    <property type="project" value="UniProtKB-KW"/>
</dbReference>
<dbReference type="SUPFAM" id="SSF56349">
    <property type="entry name" value="DNA breaking-rejoining enzymes"/>
    <property type="match status" value="1"/>
</dbReference>
<dbReference type="Proteomes" id="UP000593765">
    <property type="component" value="Chromosome"/>
</dbReference>
<dbReference type="InterPro" id="IPR010998">
    <property type="entry name" value="Integrase_recombinase_N"/>
</dbReference>
<dbReference type="EMBL" id="CP063458">
    <property type="protein sequence ID" value="QOV92114.1"/>
    <property type="molecule type" value="Genomic_DNA"/>
</dbReference>
<dbReference type="GO" id="GO:0015074">
    <property type="term" value="P:DNA integration"/>
    <property type="evidence" value="ECO:0007669"/>
    <property type="project" value="UniProtKB-KW"/>
</dbReference>
<dbReference type="InterPro" id="IPR002104">
    <property type="entry name" value="Integrase_catalytic"/>
</dbReference>
<organism evidence="8 9">
    <name type="scientific">Humisphaera borealis</name>
    <dbReference type="NCBI Taxonomy" id="2807512"/>
    <lineage>
        <taxon>Bacteria</taxon>
        <taxon>Pseudomonadati</taxon>
        <taxon>Planctomycetota</taxon>
        <taxon>Phycisphaerae</taxon>
        <taxon>Tepidisphaerales</taxon>
        <taxon>Tepidisphaeraceae</taxon>
        <taxon>Humisphaera</taxon>
    </lineage>
</organism>
<dbReference type="CDD" id="cd00798">
    <property type="entry name" value="INT_XerDC_C"/>
    <property type="match status" value="1"/>
</dbReference>
<dbReference type="InterPro" id="IPR013762">
    <property type="entry name" value="Integrase-like_cat_sf"/>
</dbReference>
<evidence type="ECO:0000256" key="3">
    <source>
        <dbReference type="ARBA" id="ARBA00023125"/>
    </source>
</evidence>
<keyword evidence="1" id="KW-0159">Chromosome partition</keyword>
<protein>
    <submittedName>
        <fullName evidence="8">Tyrosine-type recombinase/integrase</fullName>
    </submittedName>
</protein>
<dbReference type="PROSITE" id="PS51898">
    <property type="entry name" value="TYR_RECOMBINASE"/>
    <property type="match status" value="1"/>
</dbReference>
<dbReference type="PROSITE" id="PS51900">
    <property type="entry name" value="CB"/>
    <property type="match status" value="1"/>
</dbReference>
<dbReference type="RefSeq" id="WP_206295444.1">
    <property type="nucleotide sequence ID" value="NZ_CP063458.1"/>
</dbReference>
<dbReference type="PANTHER" id="PTHR30349">
    <property type="entry name" value="PHAGE INTEGRASE-RELATED"/>
    <property type="match status" value="1"/>
</dbReference>
<dbReference type="InterPro" id="IPR044068">
    <property type="entry name" value="CB"/>
</dbReference>
<dbReference type="Pfam" id="PF02899">
    <property type="entry name" value="Phage_int_SAM_1"/>
    <property type="match status" value="1"/>
</dbReference>
<evidence type="ECO:0000256" key="4">
    <source>
        <dbReference type="ARBA" id="ARBA00023172"/>
    </source>
</evidence>
<evidence type="ECO:0000256" key="5">
    <source>
        <dbReference type="PROSITE-ProRule" id="PRU01248"/>
    </source>
</evidence>
<keyword evidence="9" id="KW-1185">Reference proteome</keyword>
<dbReference type="AlphaFoldDB" id="A0A7M2X363"/>